<evidence type="ECO:0000259" key="1">
    <source>
        <dbReference type="Pfam" id="PF09860"/>
    </source>
</evidence>
<proteinExistence type="predicted"/>
<evidence type="ECO:0000313" key="2">
    <source>
        <dbReference type="EMBL" id="AVX04049.1"/>
    </source>
</evidence>
<dbReference type="InterPro" id="IPR018656">
    <property type="entry name" value="DUF2087"/>
</dbReference>
<dbReference type="Proteomes" id="UP000258927">
    <property type="component" value="Chromosome"/>
</dbReference>
<dbReference type="RefSeq" id="WP_117395465.1">
    <property type="nucleotide sequence ID" value="NZ_CP021330.1"/>
</dbReference>
<accession>A0A2R4MDU9</accession>
<reference evidence="2 3" key="1">
    <citation type="submission" date="2017-05" db="EMBL/GenBank/DDBJ databases">
        <title>Genome Analysis of Maritalea myrionectae HL2708#5.</title>
        <authorList>
            <consortium name="Cotde Inc.-PKNU"/>
            <person name="Jang D."/>
            <person name="Oh H.-M."/>
        </authorList>
    </citation>
    <scope>NUCLEOTIDE SEQUENCE [LARGE SCALE GENOMIC DNA]</scope>
    <source>
        <strain evidence="2 3">HL2708#5</strain>
    </source>
</reference>
<protein>
    <recommendedName>
        <fullName evidence="1">DUF2087 domain-containing protein</fullName>
    </recommendedName>
</protein>
<organism evidence="2 3">
    <name type="scientific">Maritalea myrionectae</name>
    <dbReference type="NCBI Taxonomy" id="454601"/>
    <lineage>
        <taxon>Bacteria</taxon>
        <taxon>Pseudomonadati</taxon>
        <taxon>Pseudomonadota</taxon>
        <taxon>Alphaproteobacteria</taxon>
        <taxon>Hyphomicrobiales</taxon>
        <taxon>Devosiaceae</taxon>
        <taxon>Maritalea</taxon>
    </lineage>
</organism>
<evidence type="ECO:0000313" key="3">
    <source>
        <dbReference type="Proteomes" id="UP000258927"/>
    </source>
</evidence>
<dbReference type="AlphaFoldDB" id="A0A2R4MDU9"/>
<feature type="domain" description="DUF2087" evidence="1">
    <location>
        <begin position="90"/>
        <end position="158"/>
    </location>
</feature>
<dbReference type="KEGG" id="mmyr:MXMO3_01519"/>
<sequence length="182" mass="20595">MTKQAIPLYAADISQFSRSLAKQLSQDEAVPSHLSLMNMLARAAGFRNFQHMRAAHKSGQKMAYGAETAQIDHALVSRCLQHIDANGVMHRWPSRQRVQETCIWLFWAALPKGEHLHEREVNALLDQAHSFGDAALLRRMMVGLGMLTRNRDGSDYLRVEQKPPAEAVELIRQVKARRVTDV</sequence>
<gene>
    <name evidence="2" type="ORF">MXMO3_01519</name>
</gene>
<dbReference type="Pfam" id="PF09860">
    <property type="entry name" value="DUF2087"/>
    <property type="match status" value="1"/>
</dbReference>
<name>A0A2R4MDU9_9HYPH</name>
<dbReference type="EMBL" id="CP021330">
    <property type="protein sequence ID" value="AVX04049.1"/>
    <property type="molecule type" value="Genomic_DNA"/>
</dbReference>
<keyword evidence="3" id="KW-1185">Reference proteome</keyword>